<name>A0A1M5NU89_9GAMM</name>
<reference evidence="2" key="1">
    <citation type="submission" date="2016-11" db="EMBL/GenBank/DDBJ databases">
        <authorList>
            <person name="Varghese N."/>
            <person name="Submissions S."/>
        </authorList>
    </citation>
    <scope>NUCLEOTIDE SEQUENCE [LARGE SCALE GENOMIC DNA]</scope>
    <source>
        <strain evidence="2">DSM 16579</strain>
    </source>
</reference>
<keyword evidence="1" id="KW-0418">Kinase</keyword>
<keyword evidence="2" id="KW-1185">Reference proteome</keyword>
<accession>A0A1M5NU89</accession>
<dbReference type="GO" id="GO:0016301">
    <property type="term" value="F:kinase activity"/>
    <property type="evidence" value="ECO:0007669"/>
    <property type="project" value="UniProtKB-KW"/>
</dbReference>
<evidence type="ECO:0000313" key="2">
    <source>
        <dbReference type="Proteomes" id="UP000184517"/>
    </source>
</evidence>
<dbReference type="STRING" id="1122206.SAMN02745753_04696"/>
<dbReference type="AlphaFoldDB" id="A0A1M5NU89"/>
<protein>
    <submittedName>
        <fullName evidence="1">Serine/threonine-protein kinase HipA</fullName>
    </submittedName>
</protein>
<keyword evidence="1" id="KW-0808">Transferase</keyword>
<sequence length="58" mass="6459">MTTEISVLKLTLHGHLVGYLAGAKNGRNILHFAESFQSNIARPTFSLRNIRTSKTIFS</sequence>
<dbReference type="EMBL" id="FQVF01000052">
    <property type="protein sequence ID" value="SHG92503.1"/>
    <property type="molecule type" value="Genomic_DNA"/>
</dbReference>
<dbReference type="Proteomes" id="UP000184517">
    <property type="component" value="Unassembled WGS sequence"/>
</dbReference>
<proteinExistence type="predicted"/>
<gene>
    <name evidence="1" type="ORF">SAMN02745753_04696</name>
</gene>
<organism evidence="1 2">
    <name type="scientific">Marinomonas polaris DSM 16579</name>
    <dbReference type="NCBI Taxonomy" id="1122206"/>
    <lineage>
        <taxon>Bacteria</taxon>
        <taxon>Pseudomonadati</taxon>
        <taxon>Pseudomonadota</taxon>
        <taxon>Gammaproteobacteria</taxon>
        <taxon>Oceanospirillales</taxon>
        <taxon>Oceanospirillaceae</taxon>
        <taxon>Marinomonas</taxon>
    </lineage>
</organism>
<evidence type="ECO:0000313" key="1">
    <source>
        <dbReference type="EMBL" id="SHG92503.1"/>
    </source>
</evidence>